<organism evidence="7 8">
    <name type="scientific">Selenihalanaerobacter shriftii</name>
    <dbReference type="NCBI Taxonomy" id="142842"/>
    <lineage>
        <taxon>Bacteria</taxon>
        <taxon>Bacillati</taxon>
        <taxon>Bacillota</taxon>
        <taxon>Clostridia</taxon>
        <taxon>Halanaerobiales</taxon>
        <taxon>Halobacteroidaceae</taxon>
        <taxon>Selenihalanaerobacter</taxon>
    </lineage>
</organism>
<comment type="subcellular location">
    <subcellularLocation>
        <location evidence="1">Membrane</location>
        <topology evidence="1">Multi-pass membrane protein</topology>
    </subcellularLocation>
</comment>
<evidence type="ECO:0000313" key="7">
    <source>
        <dbReference type="EMBL" id="SJZ46721.1"/>
    </source>
</evidence>
<keyword evidence="7" id="KW-0436">Ligase</keyword>
<reference evidence="8" key="1">
    <citation type="submission" date="2017-02" db="EMBL/GenBank/DDBJ databases">
        <authorList>
            <person name="Varghese N."/>
            <person name="Submissions S."/>
        </authorList>
    </citation>
    <scope>NUCLEOTIDE SEQUENCE [LARGE SCALE GENOMIC DNA]</scope>
    <source>
        <strain evidence="8">ATCC BAA-73</strain>
    </source>
</reference>
<dbReference type="Proteomes" id="UP000190625">
    <property type="component" value="Unassembled WGS sequence"/>
</dbReference>
<feature type="transmembrane region" description="Helical" evidence="5">
    <location>
        <begin position="338"/>
        <end position="357"/>
    </location>
</feature>
<feature type="transmembrane region" description="Helical" evidence="5">
    <location>
        <begin position="302"/>
        <end position="326"/>
    </location>
</feature>
<dbReference type="OrthoDB" id="9806320at2"/>
<keyword evidence="2 5" id="KW-0812">Transmembrane</keyword>
<keyword evidence="4 5" id="KW-0472">Membrane</keyword>
<dbReference type="PANTHER" id="PTHR37422:SF13">
    <property type="entry name" value="LIPOPOLYSACCHARIDE BIOSYNTHESIS PROTEIN PA4999-RELATED"/>
    <property type="match status" value="1"/>
</dbReference>
<feature type="transmembrane region" description="Helical" evidence="5">
    <location>
        <begin position="66"/>
        <end position="84"/>
    </location>
</feature>
<dbReference type="GO" id="GO:0016874">
    <property type="term" value="F:ligase activity"/>
    <property type="evidence" value="ECO:0007669"/>
    <property type="project" value="UniProtKB-KW"/>
</dbReference>
<gene>
    <name evidence="7" type="ORF">SAMN02745118_00912</name>
</gene>
<feature type="transmembrane region" description="Helical" evidence="5">
    <location>
        <begin position="154"/>
        <end position="171"/>
    </location>
</feature>
<evidence type="ECO:0000259" key="6">
    <source>
        <dbReference type="Pfam" id="PF04932"/>
    </source>
</evidence>
<evidence type="ECO:0000256" key="1">
    <source>
        <dbReference type="ARBA" id="ARBA00004141"/>
    </source>
</evidence>
<dbReference type="PANTHER" id="PTHR37422">
    <property type="entry name" value="TEICHURONIC ACID BIOSYNTHESIS PROTEIN TUAE"/>
    <property type="match status" value="1"/>
</dbReference>
<evidence type="ECO:0000256" key="5">
    <source>
        <dbReference type="SAM" id="Phobius"/>
    </source>
</evidence>
<feature type="domain" description="O-antigen ligase-related" evidence="6">
    <location>
        <begin position="187"/>
        <end position="318"/>
    </location>
</feature>
<accession>A0A1T4KWC8</accession>
<evidence type="ECO:0000313" key="8">
    <source>
        <dbReference type="Proteomes" id="UP000190625"/>
    </source>
</evidence>
<feature type="transmembrane region" description="Helical" evidence="5">
    <location>
        <begin position="117"/>
        <end position="134"/>
    </location>
</feature>
<proteinExistence type="predicted"/>
<dbReference type="STRING" id="142842.SAMN02745118_00912"/>
<dbReference type="GO" id="GO:0016020">
    <property type="term" value="C:membrane"/>
    <property type="evidence" value="ECO:0007669"/>
    <property type="project" value="UniProtKB-SubCell"/>
</dbReference>
<feature type="transmembrane region" description="Helical" evidence="5">
    <location>
        <begin position="178"/>
        <end position="193"/>
    </location>
</feature>
<feature type="transmembrane region" description="Helical" evidence="5">
    <location>
        <begin position="90"/>
        <end position="108"/>
    </location>
</feature>
<sequence>MKFNKEDIANKLDRFLKVGLYVWVFMIPVSIGGMNTMAGILFFVFLFRMILKRNYNLYNGKLNKAVLSFTFIILLSSLTAYESYLVIDEFISSILSYLLIYYLIVNLIKDNEEVKKVLSTYWVASIIAASYAGYSHFINDVARASGFTHNPNRLGATMMMFIIFNFALFLFKENKKMLFLGLIGIGFGFLGLVASVSRGALIATFIGTFIISLLKDKRVLILFIVGALLLGFFLPQNYKARLEKLSDFQSNNVQQRWLMYKAGLKIFKEQPLLGIGFNNIELIYDKYNLPQVNYEHVHLHNLFINVAVEMGMLGVVNLLFLLYIILKKSWVLFNKKQNFLIVAVIGIINGQIFYNLVDTNYHAPEVALIFIVFISLMCVKEKIVINNF</sequence>
<evidence type="ECO:0000256" key="2">
    <source>
        <dbReference type="ARBA" id="ARBA00022692"/>
    </source>
</evidence>
<evidence type="ECO:0000256" key="3">
    <source>
        <dbReference type="ARBA" id="ARBA00022989"/>
    </source>
</evidence>
<feature type="transmembrane region" description="Helical" evidence="5">
    <location>
        <begin position="363"/>
        <end position="379"/>
    </location>
</feature>
<keyword evidence="8" id="KW-1185">Reference proteome</keyword>
<dbReference type="InterPro" id="IPR007016">
    <property type="entry name" value="O-antigen_ligase-rel_domated"/>
</dbReference>
<dbReference type="EMBL" id="FUWM01000007">
    <property type="protein sequence ID" value="SJZ46721.1"/>
    <property type="molecule type" value="Genomic_DNA"/>
</dbReference>
<keyword evidence="3 5" id="KW-1133">Transmembrane helix</keyword>
<feature type="transmembrane region" description="Helical" evidence="5">
    <location>
        <begin position="219"/>
        <end position="238"/>
    </location>
</feature>
<dbReference type="AlphaFoldDB" id="A0A1T4KWC8"/>
<feature type="transmembrane region" description="Helical" evidence="5">
    <location>
        <begin position="20"/>
        <end position="46"/>
    </location>
</feature>
<dbReference type="RefSeq" id="WP_078809409.1">
    <property type="nucleotide sequence ID" value="NZ_FUWM01000007.1"/>
</dbReference>
<name>A0A1T4KWC8_9FIRM</name>
<dbReference type="Pfam" id="PF04932">
    <property type="entry name" value="Wzy_C"/>
    <property type="match status" value="1"/>
</dbReference>
<dbReference type="InterPro" id="IPR051533">
    <property type="entry name" value="WaaL-like"/>
</dbReference>
<protein>
    <submittedName>
        <fullName evidence="7">O-antigen ligase</fullName>
    </submittedName>
</protein>
<evidence type="ECO:0000256" key="4">
    <source>
        <dbReference type="ARBA" id="ARBA00023136"/>
    </source>
</evidence>
<feature type="transmembrane region" description="Helical" evidence="5">
    <location>
        <begin position="199"/>
        <end position="214"/>
    </location>
</feature>